<dbReference type="AlphaFoldDB" id="A0A344PJP0"/>
<dbReference type="EMBL" id="CP030918">
    <property type="protein sequence ID" value="AXC49595.1"/>
    <property type="molecule type" value="Genomic_DNA"/>
</dbReference>
<evidence type="ECO:0000256" key="1">
    <source>
        <dbReference type="ARBA" id="ARBA00006486"/>
    </source>
</evidence>
<evidence type="ECO:0000256" key="7">
    <source>
        <dbReference type="ARBA" id="ARBA00023239"/>
    </source>
</evidence>
<dbReference type="SUPFAM" id="SSF143975">
    <property type="entry name" value="IlvD/EDD N-terminal domain-like"/>
    <property type="match status" value="1"/>
</dbReference>
<dbReference type="InterPro" id="IPR004786">
    <property type="entry name" value="6-phosphgluc_deHydtase"/>
</dbReference>
<evidence type="ECO:0000256" key="9">
    <source>
        <dbReference type="HAMAP-Rule" id="MF_02094"/>
    </source>
</evidence>
<feature type="binding site" evidence="9">
    <location>
        <position position="221"/>
    </location>
    <ligand>
        <name>[4Fe-4S] cluster</name>
        <dbReference type="ChEBI" id="CHEBI:49883"/>
    </ligand>
</feature>
<dbReference type="Proteomes" id="UP000252023">
    <property type="component" value="Chromosome"/>
</dbReference>
<dbReference type="GO" id="GO:0046872">
    <property type="term" value="F:metal ion binding"/>
    <property type="evidence" value="ECO:0007669"/>
    <property type="project" value="UniProtKB-KW"/>
</dbReference>
<organism evidence="13 14">
    <name type="scientific">Paracoccus suum</name>
    <dbReference type="NCBI Taxonomy" id="2259340"/>
    <lineage>
        <taxon>Bacteria</taxon>
        <taxon>Pseudomonadati</taxon>
        <taxon>Pseudomonadota</taxon>
        <taxon>Alphaproteobacteria</taxon>
        <taxon>Rhodobacterales</taxon>
        <taxon>Paracoccaceae</taxon>
        <taxon>Paracoccus</taxon>
    </lineage>
</organism>
<evidence type="ECO:0000256" key="6">
    <source>
        <dbReference type="ARBA" id="ARBA00023064"/>
    </source>
</evidence>
<reference evidence="14" key="1">
    <citation type="submission" date="2018-07" db="EMBL/GenBank/DDBJ databases">
        <title>Genome sequencing of Paracoccus sp. SC2-6.</title>
        <authorList>
            <person name="Heo J."/>
            <person name="Kim S.-J."/>
            <person name="Kwon S.-W."/>
        </authorList>
    </citation>
    <scope>NUCLEOTIDE SEQUENCE [LARGE SCALE GENOMIC DNA]</scope>
    <source>
        <strain evidence="14">SC2-6</strain>
    </source>
</reference>
<dbReference type="GO" id="GO:0051539">
    <property type="term" value="F:4 iron, 4 sulfur cluster binding"/>
    <property type="evidence" value="ECO:0007669"/>
    <property type="project" value="UniProtKB-UniRule"/>
</dbReference>
<dbReference type="Gene3D" id="3.50.30.80">
    <property type="entry name" value="IlvD/EDD C-terminal domain-like"/>
    <property type="match status" value="1"/>
</dbReference>
<dbReference type="InterPro" id="IPR042096">
    <property type="entry name" value="Dihydro-acid_dehy_C"/>
</dbReference>
<dbReference type="InterPro" id="IPR000581">
    <property type="entry name" value="ILV_EDD_N"/>
</dbReference>
<feature type="domain" description="Dihydroxy-acid/6-phosphogluconate dehydratase N-terminal" evidence="11">
    <location>
        <begin position="65"/>
        <end position="379"/>
    </location>
</feature>
<dbReference type="RefSeq" id="WP_114075910.1">
    <property type="nucleotide sequence ID" value="NZ_CP030918.1"/>
</dbReference>
<dbReference type="PANTHER" id="PTHR43661">
    <property type="entry name" value="D-XYLONATE DEHYDRATASE"/>
    <property type="match status" value="1"/>
</dbReference>
<proteinExistence type="inferred from homology"/>
<comment type="similarity">
    <text evidence="1 9">Belongs to the IlvD/Edd family.</text>
</comment>
<dbReference type="UniPathway" id="UPA00226"/>
<keyword evidence="2 9" id="KW-0004">4Fe-4S</keyword>
<dbReference type="OrthoDB" id="9807077at2"/>
<name>A0A344PJP0_9RHOB</name>
<dbReference type="EC" id="4.2.1.12" evidence="9 10"/>
<dbReference type="SUPFAM" id="SSF52016">
    <property type="entry name" value="LeuD/IlvD-like"/>
    <property type="match status" value="1"/>
</dbReference>
<dbReference type="PROSITE" id="PS00886">
    <property type="entry name" value="ILVD_EDD_1"/>
    <property type="match status" value="1"/>
</dbReference>
<dbReference type="Pfam" id="PF24877">
    <property type="entry name" value="ILV_EDD_C"/>
    <property type="match status" value="1"/>
</dbReference>
<keyword evidence="4 9" id="KW-0408">Iron</keyword>
<evidence type="ECO:0000256" key="5">
    <source>
        <dbReference type="ARBA" id="ARBA00023014"/>
    </source>
</evidence>
<comment type="function">
    <text evidence="9">Catalyzes the dehydration of 6-phospho-D-gluconate to 2-dehydro-3-deoxy-6-phospho-D-gluconate.</text>
</comment>
<sequence>MSLHPTIARVTDRIRIRSQRDRDAYLARTAAAAEVGPRRAHLSCGNQAHAYAAMPDKQDLALTRKPNLGIVTAYNDMLSAHQPYERYPDLIRAAAHQSGATAQVAGGVPAMCDGVTQGQAGMELSLFSRDVIALAAGVALSHDTFDAALFLGICDKIVPGLVIAAATFGHLPAVFVPGGPMPSGLPNDEKAKVREQFAKGEVGRDVLMAAEMASYHAPGTCTFYGTANSNQMLMEIMGLHLPGASFVNPNTPLREALTAAAVARAAAITQLGNDYIPAAAVLDERAFVNGIVGLMATGGSTNLVIHLPAMARAAGIHLDLEDFAELSDVVPLMARVYPNGLADVNHFHAAGGLPWLIGNLLEAGLLHEDVQTIVGPGLARYTAEPRLDAEGGLVWVDGPKASLNDRILRPASDPFAQTGGLKALTGNLGRGVIKISAVKESHHIVEAPARVFADQDAVKAAFKAGEFTSDTVVVVRFQGPRANGMPELHALTPTLSVLQDRGLNVALVTDGRMSGASGKVPAAIHLSPEAANCGPLARVRDGDVIRVDAVAGTIDDLAPDFADRPPVAYDPEHSAHGVGRDLFAAFRAVAGPATEGAAVVV</sequence>
<feature type="binding site" evidence="9">
    <location>
        <position position="154"/>
    </location>
    <ligand>
        <name>[4Fe-4S] cluster</name>
        <dbReference type="ChEBI" id="CHEBI:49883"/>
    </ligand>
</feature>
<evidence type="ECO:0000256" key="4">
    <source>
        <dbReference type="ARBA" id="ARBA00023004"/>
    </source>
</evidence>
<dbReference type="KEGG" id="pars:DRW48_07730"/>
<protein>
    <recommendedName>
        <fullName evidence="9 10">Phosphogluconate dehydratase</fullName>
        <ecNumber evidence="9 10">4.2.1.12</ecNumber>
    </recommendedName>
</protein>
<evidence type="ECO:0000256" key="2">
    <source>
        <dbReference type="ARBA" id="ARBA00022485"/>
    </source>
</evidence>
<dbReference type="GO" id="GO:0009255">
    <property type="term" value="P:Entner-Doudoroff pathway through 6-phosphogluconate"/>
    <property type="evidence" value="ECO:0007669"/>
    <property type="project" value="UniProtKB-UniRule"/>
</dbReference>
<evidence type="ECO:0000256" key="8">
    <source>
        <dbReference type="ARBA" id="ARBA00023277"/>
    </source>
</evidence>
<evidence type="ECO:0000313" key="14">
    <source>
        <dbReference type="Proteomes" id="UP000252023"/>
    </source>
</evidence>
<dbReference type="GO" id="GO:0005829">
    <property type="term" value="C:cytosol"/>
    <property type="evidence" value="ECO:0007669"/>
    <property type="project" value="TreeGrafter"/>
</dbReference>
<evidence type="ECO:0000256" key="3">
    <source>
        <dbReference type="ARBA" id="ARBA00022723"/>
    </source>
</evidence>
<evidence type="ECO:0000259" key="11">
    <source>
        <dbReference type="Pfam" id="PF00920"/>
    </source>
</evidence>
<feature type="domain" description="Dihydroxy-acid/6-phosphogluconate dehydratase C-terminal" evidence="12">
    <location>
        <begin position="407"/>
        <end position="597"/>
    </location>
</feature>
<dbReference type="GO" id="GO:0004456">
    <property type="term" value="F:phosphogluconate dehydratase activity"/>
    <property type="evidence" value="ECO:0007669"/>
    <property type="project" value="UniProtKB-UniRule"/>
</dbReference>
<keyword evidence="8 9" id="KW-0119">Carbohydrate metabolism</keyword>
<gene>
    <name evidence="9" type="primary">edd</name>
    <name evidence="13" type="ORF">DRW48_07730</name>
</gene>
<keyword evidence="14" id="KW-1185">Reference proteome</keyword>
<keyword evidence="3 9" id="KW-0479">Metal-binding</keyword>
<dbReference type="NCBIfam" id="TIGR01196">
    <property type="entry name" value="edd"/>
    <property type="match status" value="1"/>
</dbReference>
<evidence type="ECO:0000313" key="13">
    <source>
        <dbReference type="EMBL" id="AXC49595.1"/>
    </source>
</evidence>
<dbReference type="Pfam" id="PF00920">
    <property type="entry name" value="ILVD_EDD_N"/>
    <property type="match status" value="1"/>
</dbReference>
<dbReference type="InterPro" id="IPR020558">
    <property type="entry name" value="DiOHA_6PGluconate_deHydtase_CS"/>
</dbReference>
<dbReference type="InterPro" id="IPR056740">
    <property type="entry name" value="ILV_EDD_C"/>
</dbReference>
<comment type="cofactor">
    <cofactor evidence="9">
        <name>[4Fe-4S] cluster</name>
        <dbReference type="ChEBI" id="CHEBI:49883"/>
    </cofactor>
    <text evidence="9">Binds 1 [4Fe-4S] cluster.</text>
</comment>
<evidence type="ECO:0000256" key="10">
    <source>
        <dbReference type="NCBIfam" id="TIGR01196"/>
    </source>
</evidence>
<keyword evidence="6 9" id="KW-0311">Gluconate utilization</keyword>
<dbReference type="GO" id="GO:0019521">
    <property type="term" value="P:D-gluconate metabolic process"/>
    <property type="evidence" value="ECO:0007669"/>
    <property type="project" value="UniProtKB-KW"/>
</dbReference>
<keyword evidence="7 9" id="KW-0456">Lyase</keyword>
<dbReference type="InterPro" id="IPR037237">
    <property type="entry name" value="IlvD/EDD_N"/>
</dbReference>
<evidence type="ECO:0000259" key="12">
    <source>
        <dbReference type="Pfam" id="PF24877"/>
    </source>
</evidence>
<dbReference type="HAMAP" id="MF_02094">
    <property type="entry name" value="Edd"/>
    <property type="match status" value="1"/>
</dbReference>
<dbReference type="PANTHER" id="PTHR43661:SF1">
    <property type="entry name" value="PHOSPHOGLUCONATE DEHYDRATASE"/>
    <property type="match status" value="1"/>
</dbReference>
<accession>A0A344PJP0</accession>
<keyword evidence="5 9" id="KW-0411">Iron-sulfur</keyword>
<dbReference type="PROSITE" id="PS00887">
    <property type="entry name" value="ILVD_EDD_2"/>
    <property type="match status" value="1"/>
</dbReference>
<comment type="pathway">
    <text evidence="9">Carbohydrate metabolism; Entner-Doudoroff pathway.</text>
</comment>
<comment type="catalytic activity">
    <reaction evidence="9">
        <text>6-phospho-D-gluconate = 2-dehydro-3-deoxy-6-phospho-D-gluconate + H2O</text>
        <dbReference type="Rhea" id="RHEA:17277"/>
        <dbReference type="ChEBI" id="CHEBI:15377"/>
        <dbReference type="ChEBI" id="CHEBI:57569"/>
        <dbReference type="ChEBI" id="CHEBI:58759"/>
        <dbReference type="EC" id="4.2.1.12"/>
    </reaction>
</comment>